<keyword evidence="7 9" id="KW-0496">Mitochondrion</keyword>
<dbReference type="GeneID" id="3547306"/>
<proteinExistence type="inferred from homology"/>
<dbReference type="Proteomes" id="UP000002296">
    <property type="component" value="Unassembled WGS sequence"/>
</dbReference>
<accession>Q4DMF5</accession>
<name>Q4DMF5_TRYCC</name>
<dbReference type="InterPro" id="IPR005336">
    <property type="entry name" value="MPC"/>
</dbReference>
<evidence type="ECO:0000256" key="8">
    <source>
        <dbReference type="ARBA" id="ARBA00023136"/>
    </source>
</evidence>
<comment type="caution">
    <text evidence="10">The sequence shown here is derived from an EMBL/GenBank/DDBJ whole genome shotgun (WGS) entry which is preliminary data.</text>
</comment>
<comment type="similarity">
    <text evidence="2 9">Belongs to the mitochondrial pyruvate carrier (MPC) (TC 2.A.105) family.</text>
</comment>
<reference evidence="10 11" key="1">
    <citation type="journal article" date="2005" name="Science">
        <title>The genome sequence of Trypanosoma cruzi, etiologic agent of Chagas disease.</title>
        <authorList>
            <person name="El-Sayed N.M."/>
            <person name="Myler P.J."/>
            <person name="Bartholomeu D.C."/>
            <person name="Nilsson D."/>
            <person name="Aggarwal G."/>
            <person name="Tran A.N."/>
            <person name="Ghedin E."/>
            <person name="Worthey E.A."/>
            <person name="Delcher A.L."/>
            <person name="Blandin G."/>
            <person name="Westenberger S.J."/>
            <person name="Caler E."/>
            <person name="Cerqueira G.C."/>
            <person name="Branche C."/>
            <person name="Haas B."/>
            <person name="Anupama A."/>
            <person name="Arner E."/>
            <person name="Aslund L."/>
            <person name="Attipoe P."/>
            <person name="Bontempi E."/>
            <person name="Bringaud F."/>
            <person name="Burton P."/>
            <person name="Cadag E."/>
            <person name="Campbell D.A."/>
            <person name="Carrington M."/>
            <person name="Crabtree J."/>
            <person name="Darban H."/>
            <person name="da Silveira J.F."/>
            <person name="de Jong P."/>
            <person name="Edwards K."/>
            <person name="Englund P.T."/>
            <person name="Fazelina G."/>
            <person name="Feldblyum T."/>
            <person name="Ferella M."/>
            <person name="Frasch A.C."/>
            <person name="Gull K."/>
            <person name="Horn D."/>
            <person name="Hou L."/>
            <person name="Huang Y."/>
            <person name="Kindlund E."/>
            <person name="Klingbeil M."/>
            <person name="Kluge S."/>
            <person name="Koo H."/>
            <person name="Lacerda D."/>
            <person name="Levin M.J."/>
            <person name="Lorenzi H."/>
            <person name="Louie T."/>
            <person name="Machado C.R."/>
            <person name="McCulloch R."/>
            <person name="McKenna A."/>
            <person name="Mizuno Y."/>
            <person name="Mottram J.C."/>
            <person name="Nelson S."/>
            <person name="Ochaya S."/>
            <person name="Osoegawa K."/>
            <person name="Pai G."/>
            <person name="Parsons M."/>
            <person name="Pentony M."/>
            <person name="Pettersson U."/>
            <person name="Pop M."/>
            <person name="Ramirez J.L."/>
            <person name="Rinta J."/>
            <person name="Robertson L."/>
            <person name="Salzberg S.L."/>
            <person name="Sanchez D.O."/>
            <person name="Seyler A."/>
            <person name="Sharma R."/>
            <person name="Shetty J."/>
            <person name="Simpson A.J."/>
            <person name="Sisk E."/>
            <person name="Tammi M.T."/>
            <person name="Tarleton R."/>
            <person name="Teixeira S."/>
            <person name="Van Aken S."/>
            <person name="Vogt C."/>
            <person name="Ward P.N."/>
            <person name="Wickstead B."/>
            <person name="Wortman J."/>
            <person name="White O."/>
            <person name="Fraser C.M."/>
            <person name="Stuart K.D."/>
            <person name="Andersson B."/>
        </authorList>
    </citation>
    <scope>NUCLEOTIDE SEQUENCE [LARGE SCALE GENOMIC DNA]</scope>
    <source>
        <strain evidence="10 11">CL Brener</strain>
    </source>
</reference>
<feature type="transmembrane region" description="Helical" evidence="9">
    <location>
        <begin position="72"/>
        <end position="90"/>
    </location>
</feature>
<gene>
    <name evidence="10" type="ORF">Tc00.1047053506443.40</name>
</gene>
<keyword evidence="5 9" id="KW-0999">Mitochondrion inner membrane</keyword>
<dbReference type="GO" id="GO:0006850">
    <property type="term" value="P:pyruvate import into mitochondria"/>
    <property type="evidence" value="ECO:0007669"/>
    <property type="project" value="InterPro"/>
</dbReference>
<feature type="transmembrane region" description="Helical" evidence="9">
    <location>
        <begin position="188"/>
        <end position="207"/>
    </location>
</feature>
<feature type="transmembrane region" description="Helical" evidence="9">
    <location>
        <begin position="33"/>
        <end position="52"/>
    </location>
</feature>
<dbReference type="eggNOG" id="ENOG502S29Z">
    <property type="taxonomic scope" value="Eukaryota"/>
</dbReference>
<comment type="function">
    <text evidence="9">Mediates the uptake of pyruvate into mitochondria.</text>
</comment>
<dbReference type="GO" id="GO:0005743">
    <property type="term" value="C:mitochondrial inner membrane"/>
    <property type="evidence" value="ECO:0007669"/>
    <property type="project" value="UniProtKB-SubCell"/>
</dbReference>
<evidence type="ECO:0000256" key="1">
    <source>
        <dbReference type="ARBA" id="ARBA00004448"/>
    </source>
</evidence>
<evidence type="ECO:0000313" key="11">
    <source>
        <dbReference type="Proteomes" id="UP000002296"/>
    </source>
</evidence>
<dbReference type="Pfam" id="PF03650">
    <property type="entry name" value="MPC"/>
    <property type="match status" value="1"/>
</dbReference>
<dbReference type="STRING" id="353153.Q4DMF5"/>
<evidence type="ECO:0000256" key="2">
    <source>
        <dbReference type="ARBA" id="ARBA00006416"/>
    </source>
</evidence>
<organism evidence="10 11">
    <name type="scientific">Trypanosoma cruzi (strain CL Brener)</name>
    <dbReference type="NCBI Taxonomy" id="353153"/>
    <lineage>
        <taxon>Eukaryota</taxon>
        <taxon>Discoba</taxon>
        <taxon>Euglenozoa</taxon>
        <taxon>Kinetoplastea</taxon>
        <taxon>Metakinetoplastina</taxon>
        <taxon>Trypanosomatida</taxon>
        <taxon>Trypanosomatidae</taxon>
        <taxon>Trypanosoma</taxon>
        <taxon>Schizotrypanum</taxon>
    </lineage>
</organism>
<evidence type="ECO:0000256" key="4">
    <source>
        <dbReference type="ARBA" id="ARBA00022692"/>
    </source>
</evidence>
<protein>
    <recommendedName>
        <fullName evidence="9">Mitochondrial pyruvate carrier</fullName>
    </recommendedName>
</protein>
<comment type="subcellular location">
    <subcellularLocation>
        <location evidence="1 9">Mitochondrion inner membrane</location>
        <topology evidence="1 9">Multi-pass membrane protein</topology>
    </subcellularLocation>
</comment>
<evidence type="ECO:0000256" key="7">
    <source>
        <dbReference type="ARBA" id="ARBA00023128"/>
    </source>
</evidence>
<feature type="transmembrane region" description="Helical" evidence="9">
    <location>
        <begin position="163"/>
        <end position="182"/>
    </location>
</feature>
<keyword evidence="3 9" id="KW-0813">Transport</keyword>
<dbReference type="KEGG" id="tcr:506443.40"/>
<keyword evidence="6 9" id="KW-1133">Transmembrane helix</keyword>
<dbReference type="InParanoid" id="Q4DMF5"/>
<comment type="caution">
    <text evidence="9">Lacks conserved residue(s) required for the propagation of feature annotation.</text>
</comment>
<evidence type="ECO:0000256" key="9">
    <source>
        <dbReference type="RuleBase" id="RU363100"/>
    </source>
</evidence>
<dbReference type="EMBL" id="AAHK01000331">
    <property type="protein sequence ID" value="EAN93704.1"/>
    <property type="molecule type" value="Genomic_DNA"/>
</dbReference>
<evidence type="ECO:0000256" key="6">
    <source>
        <dbReference type="ARBA" id="ARBA00022989"/>
    </source>
</evidence>
<dbReference type="PaxDb" id="353153-Q4DMF5"/>
<dbReference type="RefSeq" id="XP_815555.1">
    <property type="nucleotide sequence ID" value="XM_810462.1"/>
</dbReference>
<sequence>MNMESTTGGYRNIRVCSPLSCRITFAGLLHAPYLLLFPCFFFFFWGGGGFILSPLLKLFCFLFLYKSAQTRLSAFFLHNVFSFFFLDLLVSLTKKKKKNSGEGKNLGKRNMSAANATQQVIPKAFPKILHRYVGRPRVFECLKPYEKYYVVAYLNSVYNAAPLFKWSLSIVPLYGIFSGSVPVEKVDFNSSAALSITGLVWFVYALLIQPQNSGSRSLALVNMCLASVNGYNCYRSWAYKRVKALDS</sequence>
<keyword evidence="8 9" id="KW-0472">Membrane</keyword>
<keyword evidence="4 9" id="KW-0812">Transmembrane</keyword>
<evidence type="ECO:0000256" key="3">
    <source>
        <dbReference type="ARBA" id="ARBA00022448"/>
    </source>
</evidence>
<evidence type="ECO:0000256" key="5">
    <source>
        <dbReference type="ARBA" id="ARBA00022792"/>
    </source>
</evidence>
<evidence type="ECO:0000313" key="10">
    <source>
        <dbReference type="EMBL" id="EAN93704.1"/>
    </source>
</evidence>
<keyword evidence="11" id="KW-1185">Reference proteome</keyword>
<dbReference type="AlphaFoldDB" id="Q4DMF5"/>